<dbReference type="PANTHER" id="PTHR43415:SF3">
    <property type="entry name" value="GNAT-FAMILY ACETYLTRANSFERASE"/>
    <property type="match status" value="1"/>
</dbReference>
<dbReference type="STRING" id="99656.SAMN05421659_11625"/>
<dbReference type="InterPro" id="IPR000182">
    <property type="entry name" value="GNAT_dom"/>
</dbReference>
<keyword evidence="2" id="KW-0808">Transferase</keyword>
<organism evidence="2 3">
    <name type="scientific">[Clostridium] fimetarium</name>
    <dbReference type="NCBI Taxonomy" id="99656"/>
    <lineage>
        <taxon>Bacteria</taxon>
        <taxon>Bacillati</taxon>
        <taxon>Bacillota</taxon>
        <taxon>Clostridia</taxon>
        <taxon>Lachnospirales</taxon>
        <taxon>Lachnospiraceae</taxon>
    </lineage>
</organism>
<keyword evidence="3" id="KW-1185">Reference proteome</keyword>
<sequence>MILKNGCVTLRAIEKEDFELLFYLINAPEIEEMIEGWNLPISSDEQKNWIQNYSNTNNNIKLMIELSNGKTIGMIMLTDIDWKNRQAAIGYKISAPAEDRIKGDMKDAINAILTYAFYELGLNCIRSLILEVNIFSVKLAKKLNFQMEGILRERIFKNGIFNNQIMFSILKAEYEAFNIVSKADDHG</sequence>
<dbReference type="RefSeq" id="WP_170841461.1">
    <property type="nucleotide sequence ID" value="NZ_FOJI01000016.1"/>
</dbReference>
<name>A0A1I0RIK7_9FIRM</name>
<evidence type="ECO:0000259" key="1">
    <source>
        <dbReference type="PROSITE" id="PS51186"/>
    </source>
</evidence>
<accession>A0A1I0RIK7</accession>
<dbReference type="InterPro" id="IPR016181">
    <property type="entry name" value="Acyl_CoA_acyltransferase"/>
</dbReference>
<gene>
    <name evidence="2" type="ORF">SAMN05421659_11625</name>
</gene>
<dbReference type="EMBL" id="FOJI01000016">
    <property type="protein sequence ID" value="SEW40556.1"/>
    <property type="molecule type" value="Genomic_DNA"/>
</dbReference>
<evidence type="ECO:0000313" key="3">
    <source>
        <dbReference type="Proteomes" id="UP000199701"/>
    </source>
</evidence>
<dbReference type="GO" id="GO:0016747">
    <property type="term" value="F:acyltransferase activity, transferring groups other than amino-acyl groups"/>
    <property type="evidence" value="ECO:0007669"/>
    <property type="project" value="InterPro"/>
</dbReference>
<reference evidence="2 3" key="1">
    <citation type="submission" date="2016-10" db="EMBL/GenBank/DDBJ databases">
        <authorList>
            <person name="de Groot N.N."/>
        </authorList>
    </citation>
    <scope>NUCLEOTIDE SEQUENCE [LARGE SCALE GENOMIC DNA]</scope>
    <source>
        <strain evidence="2 3">DSM 9179</strain>
    </source>
</reference>
<protein>
    <submittedName>
        <fullName evidence="2">Protein N-acetyltransferase, RimJ/RimL family</fullName>
    </submittedName>
</protein>
<proteinExistence type="predicted"/>
<dbReference type="SUPFAM" id="SSF55729">
    <property type="entry name" value="Acyl-CoA N-acyltransferases (Nat)"/>
    <property type="match status" value="1"/>
</dbReference>
<dbReference type="Gene3D" id="3.40.630.30">
    <property type="match status" value="1"/>
</dbReference>
<dbReference type="PROSITE" id="PS51186">
    <property type="entry name" value="GNAT"/>
    <property type="match status" value="1"/>
</dbReference>
<dbReference type="AlphaFoldDB" id="A0A1I0RIK7"/>
<feature type="domain" description="N-acetyltransferase" evidence="1">
    <location>
        <begin position="8"/>
        <end position="171"/>
    </location>
</feature>
<dbReference type="Pfam" id="PF13302">
    <property type="entry name" value="Acetyltransf_3"/>
    <property type="match status" value="1"/>
</dbReference>
<dbReference type="PANTHER" id="PTHR43415">
    <property type="entry name" value="SPERMIDINE N(1)-ACETYLTRANSFERASE"/>
    <property type="match status" value="1"/>
</dbReference>
<evidence type="ECO:0000313" key="2">
    <source>
        <dbReference type="EMBL" id="SEW40556.1"/>
    </source>
</evidence>
<dbReference type="Proteomes" id="UP000199701">
    <property type="component" value="Unassembled WGS sequence"/>
</dbReference>